<dbReference type="CDD" id="cd16105">
    <property type="entry name" value="Ubl_ASPSCR1_like"/>
    <property type="match status" value="1"/>
</dbReference>
<comment type="caution">
    <text evidence="2">The sequence shown here is derived from an EMBL/GenBank/DDBJ whole genome shotgun (WGS) entry which is preliminary data.</text>
</comment>
<dbReference type="GO" id="GO:0006886">
    <property type="term" value="P:intracellular protein transport"/>
    <property type="evidence" value="ECO:0007669"/>
    <property type="project" value="TreeGrafter"/>
</dbReference>
<dbReference type="InterPro" id="IPR029071">
    <property type="entry name" value="Ubiquitin-like_domsf"/>
</dbReference>
<feature type="compositionally biased region" description="Low complexity" evidence="1">
    <location>
        <begin position="218"/>
        <end position="229"/>
    </location>
</feature>
<evidence type="ECO:0000313" key="2">
    <source>
        <dbReference type="EMBL" id="KAJ5324620.1"/>
    </source>
</evidence>
<dbReference type="AlphaFoldDB" id="A0A9W9HK31"/>
<feature type="compositionally biased region" description="Gly residues" evidence="1">
    <location>
        <begin position="478"/>
        <end position="490"/>
    </location>
</feature>
<feature type="region of interest" description="Disordered" evidence="1">
    <location>
        <begin position="208"/>
        <end position="290"/>
    </location>
</feature>
<accession>A0A9W9HK31</accession>
<dbReference type="EMBL" id="JAPZBO010000002">
    <property type="protein sequence ID" value="KAJ5324620.1"/>
    <property type="molecule type" value="Genomic_DNA"/>
</dbReference>
<dbReference type="CDD" id="cd17075">
    <property type="entry name" value="UBX1_UBXN9"/>
    <property type="match status" value="1"/>
</dbReference>
<feature type="compositionally biased region" description="Polar residues" evidence="1">
    <location>
        <begin position="230"/>
        <end position="250"/>
    </location>
</feature>
<keyword evidence="3" id="KW-1185">Reference proteome</keyword>
<gene>
    <name evidence="2" type="ORF">N7476_003220</name>
</gene>
<name>A0A9W9HK31_9EURO</name>
<feature type="compositionally biased region" description="Basic and acidic residues" evidence="1">
    <location>
        <begin position="451"/>
        <end position="475"/>
    </location>
</feature>
<proteinExistence type="predicted"/>
<dbReference type="GO" id="GO:0005634">
    <property type="term" value="C:nucleus"/>
    <property type="evidence" value="ECO:0007669"/>
    <property type="project" value="TreeGrafter"/>
</dbReference>
<reference evidence="2" key="1">
    <citation type="submission" date="2022-12" db="EMBL/GenBank/DDBJ databases">
        <authorList>
            <person name="Petersen C."/>
        </authorList>
    </citation>
    <scope>NUCLEOTIDE SEQUENCE</scope>
    <source>
        <strain evidence="2">IBT 21472</strain>
    </source>
</reference>
<dbReference type="PROSITE" id="PS50033">
    <property type="entry name" value="UBX"/>
    <property type="match status" value="1"/>
</dbReference>
<sequence>MSAHVVVIDATARRATVKTTPTKHLTDVLQEACSKLGYNPNQYALKHNGKQLDLSLSYRLSGLIPGAKLELVQLSRSPSVVTVALQLPESEARGAPNGRILDKFPSSTTLWLVLRKFEAGVAGAGPLRNLTARGVPATTDGDSGAGSLFYEIPVLRILERELSSFADLQKTLAQLGFNSGNVLMRLSFRQTEDPLHVAMTKIAEYFKASEDEMPAPTPNEAPATPGEETNNGTQQQLSGSDQAEASSEPTVASVDDQDTLMPDASEHPTLMSTPERPIAVFSPPSANTPSSAQIPYNEEDYVPSVEHAKAHQRLLNQSSRNQRLLTDAEIAAKAAAEEKRRSAIREVDVKVRFPDQSQIVAKFGPFDSGKSLYGFVRNCLDSAFSGEKFNLNIFSGPTASHPGSPSTLPESDQTLIQDLGLAGRVLVNFTWADGVSSAQRRTNLLRPELRSKAQELKVEQPLEPKEEPSARKTEEGPSGSGDGKPGGAKKSGGIPKWLKLPGKK</sequence>
<protein>
    <submittedName>
        <fullName evidence="2">Uncharacterized protein</fullName>
    </submittedName>
</protein>
<dbReference type="Pfam" id="PF11470">
    <property type="entry name" value="TUG-UBL1"/>
    <property type="match status" value="1"/>
</dbReference>
<evidence type="ECO:0000256" key="1">
    <source>
        <dbReference type="SAM" id="MobiDB-lite"/>
    </source>
</evidence>
<dbReference type="SUPFAM" id="SSF54236">
    <property type="entry name" value="Ubiquitin-like"/>
    <property type="match status" value="2"/>
</dbReference>
<dbReference type="GO" id="GO:0005737">
    <property type="term" value="C:cytoplasm"/>
    <property type="evidence" value="ECO:0007669"/>
    <property type="project" value="TreeGrafter"/>
</dbReference>
<dbReference type="InterPro" id="IPR001012">
    <property type="entry name" value="UBX_dom"/>
</dbReference>
<evidence type="ECO:0000313" key="3">
    <source>
        <dbReference type="Proteomes" id="UP001147746"/>
    </source>
</evidence>
<dbReference type="PANTHER" id="PTHR46467">
    <property type="entry name" value="TETHER CONTAINING UBX DOMAIN FOR GLUT4"/>
    <property type="match status" value="1"/>
</dbReference>
<dbReference type="Gene3D" id="3.10.20.90">
    <property type="entry name" value="Phosphatidylinositol 3-kinase Catalytic Subunit, Chain A, domain 1"/>
    <property type="match status" value="1"/>
</dbReference>
<dbReference type="GO" id="GO:0012506">
    <property type="term" value="C:vesicle membrane"/>
    <property type="evidence" value="ECO:0007669"/>
    <property type="project" value="TreeGrafter"/>
</dbReference>
<dbReference type="PANTHER" id="PTHR46467:SF1">
    <property type="entry name" value="TETHER CONTAINING UBX DOMAIN FOR GLUT4"/>
    <property type="match status" value="1"/>
</dbReference>
<dbReference type="CDD" id="cd01767">
    <property type="entry name" value="UBX"/>
    <property type="match status" value="1"/>
</dbReference>
<organism evidence="2 3">
    <name type="scientific">Penicillium atrosanguineum</name>
    <dbReference type="NCBI Taxonomy" id="1132637"/>
    <lineage>
        <taxon>Eukaryota</taxon>
        <taxon>Fungi</taxon>
        <taxon>Dikarya</taxon>
        <taxon>Ascomycota</taxon>
        <taxon>Pezizomycotina</taxon>
        <taxon>Eurotiomycetes</taxon>
        <taxon>Eurotiomycetidae</taxon>
        <taxon>Eurotiales</taxon>
        <taxon>Aspergillaceae</taxon>
        <taxon>Penicillium</taxon>
    </lineage>
</organism>
<feature type="region of interest" description="Disordered" evidence="1">
    <location>
        <begin position="451"/>
        <end position="504"/>
    </location>
</feature>
<reference evidence="2" key="2">
    <citation type="journal article" date="2023" name="IMA Fungus">
        <title>Comparative genomic study of the Penicillium genus elucidates a diverse pangenome and 15 lateral gene transfer events.</title>
        <authorList>
            <person name="Petersen C."/>
            <person name="Sorensen T."/>
            <person name="Nielsen M.R."/>
            <person name="Sondergaard T.E."/>
            <person name="Sorensen J.L."/>
            <person name="Fitzpatrick D.A."/>
            <person name="Frisvad J.C."/>
            <person name="Nielsen K.L."/>
        </authorList>
    </citation>
    <scope>NUCLEOTIDE SEQUENCE</scope>
    <source>
        <strain evidence="2">IBT 21472</strain>
    </source>
</reference>
<dbReference type="Proteomes" id="UP001147746">
    <property type="component" value="Unassembled WGS sequence"/>
</dbReference>
<dbReference type="InterPro" id="IPR021569">
    <property type="entry name" value="TUG-UBL1"/>
</dbReference>
<dbReference type="InterPro" id="IPR059238">
    <property type="entry name" value="UBX1_UBXN9"/>
</dbReference>